<organism evidence="2">
    <name type="scientific">marine metagenome</name>
    <dbReference type="NCBI Taxonomy" id="408172"/>
    <lineage>
        <taxon>unclassified sequences</taxon>
        <taxon>metagenomes</taxon>
        <taxon>ecological metagenomes</taxon>
    </lineage>
</organism>
<accession>A0A382T8V8</accession>
<dbReference type="InterPro" id="IPR046346">
    <property type="entry name" value="Aminoacid_DH-like_N_sf"/>
</dbReference>
<feature type="domain" description="Tetrahydrofolate dehydrogenase/cyclohydrolase catalytic" evidence="1">
    <location>
        <begin position="7"/>
        <end position="65"/>
    </location>
</feature>
<sequence length="65" mass="6981">MSDTLILSGKDAAGSVYADLTSRIESVIDKGKLPGLAAVWVGNDPASRVYVRSKTKRFRSMGLHS</sequence>
<dbReference type="SUPFAM" id="SSF53223">
    <property type="entry name" value="Aminoacid dehydrogenase-like, N-terminal domain"/>
    <property type="match status" value="1"/>
</dbReference>
<dbReference type="EMBL" id="UINC01134323">
    <property type="protein sequence ID" value="SVD17798.1"/>
    <property type="molecule type" value="Genomic_DNA"/>
</dbReference>
<dbReference type="GO" id="GO:0004488">
    <property type="term" value="F:methylenetetrahydrofolate dehydrogenase (NADP+) activity"/>
    <property type="evidence" value="ECO:0007669"/>
    <property type="project" value="InterPro"/>
</dbReference>
<dbReference type="Gene3D" id="3.40.50.10860">
    <property type="entry name" value="Leucine Dehydrogenase, chain A, domain 1"/>
    <property type="match status" value="1"/>
</dbReference>
<evidence type="ECO:0000313" key="2">
    <source>
        <dbReference type="EMBL" id="SVD17798.1"/>
    </source>
</evidence>
<protein>
    <recommendedName>
        <fullName evidence="1">Tetrahydrofolate dehydrogenase/cyclohydrolase catalytic domain-containing protein</fullName>
    </recommendedName>
</protein>
<dbReference type="Pfam" id="PF00763">
    <property type="entry name" value="THF_DHG_CYH"/>
    <property type="match status" value="1"/>
</dbReference>
<reference evidence="2" key="1">
    <citation type="submission" date="2018-05" db="EMBL/GenBank/DDBJ databases">
        <authorList>
            <person name="Lanie J.A."/>
            <person name="Ng W.-L."/>
            <person name="Kazmierczak K.M."/>
            <person name="Andrzejewski T.M."/>
            <person name="Davidsen T.M."/>
            <person name="Wayne K.J."/>
            <person name="Tettelin H."/>
            <person name="Glass J.I."/>
            <person name="Rusch D."/>
            <person name="Podicherti R."/>
            <person name="Tsui H.-C.T."/>
            <person name="Winkler M.E."/>
        </authorList>
    </citation>
    <scope>NUCLEOTIDE SEQUENCE</scope>
</reference>
<feature type="non-terminal residue" evidence="2">
    <location>
        <position position="65"/>
    </location>
</feature>
<proteinExistence type="predicted"/>
<dbReference type="InterPro" id="IPR020630">
    <property type="entry name" value="THF_DH/CycHdrlase_cat_dom"/>
</dbReference>
<evidence type="ECO:0000259" key="1">
    <source>
        <dbReference type="Pfam" id="PF00763"/>
    </source>
</evidence>
<dbReference type="AlphaFoldDB" id="A0A382T8V8"/>
<name>A0A382T8V8_9ZZZZ</name>
<gene>
    <name evidence="2" type="ORF">METZ01_LOCUS370652</name>
</gene>